<evidence type="ECO:0000256" key="6">
    <source>
        <dbReference type="RuleBase" id="RU368066"/>
    </source>
</evidence>
<sequence>MDGDSTTVNRSTLAASSIEPKTVASRSDGNPYLSYHASTIPSAGEGNTSAPTTGEREEQDRNDDCHASQPTDGSLPATKTNITNTPSNTNTSSYTTRFHSNYPSENVDIFADNYSHREGGSSGSASQTRQTGRSANTNTTTSGSARTNGSGYDYPEAIPYQPYEDTVEGEPLYTVEEIEACPPLRKFKTGRWNDIPFAVAFVVQLLFIIIFGIVNIVFLARNGIPTDPDDDDDSYAFTFGSGSGDDDDDGGSITVWHVIGITIGVTLYSIIVGCFGYLLLQRLPTAFIYIANIGMIVVCVLVTILSFTSESILFGVLFIIINIIQILWFVLIRRRIPFSAELLRVSTKVVRHFKVVFLINFVALLLGGVYLVFWIAVLIPISFRIAFEQDNWYDGVMSTFLGLSFYWTTLTGINVCHSTTTGVTATWYFVGDTKHSSTEDTNTALANDEGPITHRMPQYATLKSLKRSLTTSFGSICFGSLIGAVVQVVNFLAESSSAGNGMDQNFLQTCCGCLLLLLERLLQYFNHYAFVHVAIYGTTYIQSAKKTFELFHHSFWQSFITDALVTPTLNVLAVALSLISGAMIGLAVRSAVVGVLSFFLNLCVLLLLLMPIKSAVRTLFVCFAEMPEGLRACDEKLYQSFLEKDGGSSIIPREQN</sequence>
<name>A0A7G2C3I4_9TRYP</name>
<keyword evidence="4 6" id="KW-1133">Transmembrane helix</keyword>
<dbReference type="PANTHER" id="PTHR12385:SF4">
    <property type="entry name" value="PROTEIN PNS1"/>
    <property type="match status" value="1"/>
</dbReference>
<keyword evidence="3 6" id="KW-0812">Transmembrane</keyword>
<evidence type="ECO:0000256" key="3">
    <source>
        <dbReference type="ARBA" id="ARBA00022692"/>
    </source>
</evidence>
<feature type="transmembrane region" description="Helical" evidence="6">
    <location>
        <begin position="473"/>
        <end position="493"/>
    </location>
</feature>
<protein>
    <recommendedName>
        <fullName evidence="6">Choline transporter-like protein</fullName>
    </recommendedName>
</protein>
<feature type="compositionally biased region" description="Basic and acidic residues" evidence="7">
    <location>
        <begin position="54"/>
        <end position="66"/>
    </location>
</feature>
<dbReference type="Proteomes" id="UP000515908">
    <property type="component" value="Chromosome 03"/>
</dbReference>
<feature type="transmembrane region" description="Helical" evidence="6">
    <location>
        <begin position="312"/>
        <end position="332"/>
    </location>
</feature>
<dbReference type="EMBL" id="LR877147">
    <property type="protein sequence ID" value="CAD2214358.1"/>
    <property type="molecule type" value="Genomic_DNA"/>
</dbReference>
<feature type="transmembrane region" description="Helical" evidence="6">
    <location>
        <begin position="405"/>
        <end position="430"/>
    </location>
</feature>
<feature type="transmembrane region" description="Helical" evidence="6">
    <location>
        <begin position="287"/>
        <end position="306"/>
    </location>
</feature>
<dbReference type="Pfam" id="PF04515">
    <property type="entry name" value="Choline_transpo"/>
    <property type="match status" value="1"/>
</dbReference>
<evidence type="ECO:0000313" key="9">
    <source>
        <dbReference type="Proteomes" id="UP000515908"/>
    </source>
</evidence>
<feature type="compositionally biased region" description="Low complexity" evidence="7">
    <location>
        <begin position="131"/>
        <end position="151"/>
    </location>
</feature>
<feature type="region of interest" description="Disordered" evidence="7">
    <location>
        <begin position="1"/>
        <end position="100"/>
    </location>
</feature>
<feature type="transmembrane region" description="Helical" evidence="6">
    <location>
        <begin position="353"/>
        <end position="385"/>
    </location>
</feature>
<feature type="region of interest" description="Disordered" evidence="7">
    <location>
        <begin position="113"/>
        <end position="154"/>
    </location>
</feature>
<evidence type="ECO:0000313" key="8">
    <source>
        <dbReference type="EMBL" id="CAD2214358.1"/>
    </source>
</evidence>
<evidence type="ECO:0000256" key="1">
    <source>
        <dbReference type="ARBA" id="ARBA00004141"/>
    </source>
</evidence>
<evidence type="ECO:0000256" key="2">
    <source>
        <dbReference type="ARBA" id="ARBA00007168"/>
    </source>
</evidence>
<keyword evidence="9" id="KW-1185">Reference proteome</keyword>
<feature type="transmembrane region" description="Helical" evidence="6">
    <location>
        <begin position="563"/>
        <end position="585"/>
    </location>
</feature>
<dbReference type="PANTHER" id="PTHR12385">
    <property type="entry name" value="CHOLINE TRANSPORTER-LIKE (SLC FAMILY 44)"/>
    <property type="match status" value="1"/>
</dbReference>
<keyword evidence="5 6" id="KW-0472">Membrane</keyword>
<feature type="compositionally biased region" description="Polar residues" evidence="7">
    <location>
        <begin position="1"/>
        <end position="15"/>
    </location>
</feature>
<reference evidence="8 9" key="1">
    <citation type="submission" date="2020-08" db="EMBL/GenBank/DDBJ databases">
        <authorList>
            <person name="Newling K."/>
            <person name="Davey J."/>
            <person name="Forrester S."/>
        </authorList>
    </citation>
    <scope>NUCLEOTIDE SEQUENCE [LARGE SCALE GENOMIC DNA]</scope>
    <source>
        <strain evidence="9">Crithidia deanei Carvalho (ATCC PRA-265)</strain>
    </source>
</reference>
<feature type="transmembrane region" description="Helical" evidence="6">
    <location>
        <begin position="591"/>
        <end position="610"/>
    </location>
</feature>
<gene>
    <name evidence="8" type="ORF">ADEAN_000180300</name>
</gene>
<dbReference type="AlphaFoldDB" id="A0A7G2C3I4"/>
<organism evidence="8 9">
    <name type="scientific">Angomonas deanei</name>
    <dbReference type="NCBI Taxonomy" id="59799"/>
    <lineage>
        <taxon>Eukaryota</taxon>
        <taxon>Discoba</taxon>
        <taxon>Euglenozoa</taxon>
        <taxon>Kinetoplastea</taxon>
        <taxon>Metakinetoplastina</taxon>
        <taxon>Trypanosomatida</taxon>
        <taxon>Trypanosomatidae</taxon>
        <taxon>Strigomonadinae</taxon>
        <taxon>Angomonas</taxon>
    </lineage>
</organism>
<comment type="similarity">
    <text evidence="2 6">Belongs to the CTL (choline transporter-like) family.</text>
</comment>
<dbReference type="GO" id="GO:0022857">
    <property type="term" value="F:transmembrane transporter activity"/>
    <property type="evidence" value="ECO:0007669"/>
    <property type="project" value="UniProtKB-UniRule"/>
</dbReference>
<proteinExistence type="inferred from homology"/>
<feature type="compositionally biased region" description="Polar residues" evidence="7">
    <location>
        <begin position="36"/>
        <end position="52"/>
    </location>
</feature>
<dbReference type="InterPro" id="IPR007603">
    <property type="entry name" value="Choline_transptr-like"/>
</dbReference>
<dbReference type="GO" id="GO:0005886">
    <property type="term" value="C:plasma membrane"/>
    <property type="evidence" value="ECO:0007669"/>
    <property type="project" value="UniProtKB-SubCell"/>
</dbReference>
<evidence type="ECO:0000256" key="7">
    <source>
        <dbReference type="SAM" id="MobiDB-lite"/>
    </source>
</evidence>
<feature type="transmembrane region" description="Helical" evidence="6">
    <location>
        <begin position="255"/>
        <end position="280"/>
    </location>
</feature>
<feature type="compositionally biased region" description="Low complexity" evidence="7">
    <location>
        <begin position="78"/>
        <end position="96"/>
    </location>
</feature>
<accession>A0A7G2C3I4</accession>
<evidence type="ECO:0000256" key="5">
    <source>
        <dbReference type="ARBA" id="ARBA00023136"/>
    </source>
</evidence>
<comment type="function">
    <text evidence="6">Choline transporter.</text>
</comment>
<feature type="transmembrane region" description="Helical" evidence="6">
    <location>
        <begin position="195"/>
        <end position="220"/>
    </location>
</feature>
<dbReference type="VEuPathDB" id="TriTrypDB:ADEAN_000180300"/>
<evidence type="ECO:0000256" key="4">
    <source>
        <dbReference type="ARBA" id="ARBA00022989"/>
    </source>
</evidence>
<comment type="subcellular location">
    <subcellularLocation>
        <location evidence="6">Cell membrane</location>
        <topology evidence="6">Multi-pass membrane protein</topology>
    </subcellularLocation>
    <subcellularLocation>
        <location evidence="1">Membrane</location>
        <topology evidence="1">Multi-pass membrane protein</topology>
    </subcellularLocation>
</comment>